<comment type="subcellular location">
    <subcellularLocation>
        <location evidence="1">Nucleus</location>
    </subcellularLocation>
</comment>
<feature type="region of interest" description="Disordered" evidence="5">
    <location>
        <begin position="484"/>
        <end position="508"/>
    </location>
</feature>
<dbReference type="RefSeq" id="XP_007802689.1">
    <property type="nucleotide sequence ID" value="XM_007804498.1"/>
</dbReference>
<evidence type="ECO:0000256" key="3">
    <source>
        <dbReference type="ARBA" id="ARBA00023163"/>
    </source>
</evidence>
<feature type="compositionally biased region" description="Polar residues" evidence="5">
    <location>
        <begin position="130"/>
        <end position="142"/>
    </location>
</feature>
<feature type="compositionally biased region" description="Basic and acidic residues" evidence="5">
    <location>
        <begin position="210"/>
        <end position="219"/>
    </location>
</feature>
<feature type="compositionally biased region" description="Low complexity" evidence="5">
    <location>
        <begin position="41"/>
        <end position="52"/>
    </location>
</feature>
<sequence length="535" mass="57468">MSDLPSNASTHRFRVKAGINRKNPEQRAAAIQAEALRLANQIQPQASPAQQDAARRTASTQRDARVKTQNTASVFGSGAGATSSKSKNAHAVSGTEELIQGAEGGESVSLERERLGKARAVASNEEKPISANQKKSGRQAKTTAKKEDAIYFSDGDVEGQEGKPVDIEDIDRISISSDGDEEVDDDIVLSRRRRVNKTPKPTLGLRPVRAVRDTHVRDDTENEAYTKVRRKAKGIDPQKADKDHGDTMDVDEEDENIAVTAEQTTPPLADKSNLPSQSPTKRRRKSSTKGLKPEFETIEERAERARYASDLRRLKNELAPGTHEHHQGDEKSHEAAPLSDPREGGLYLFQFPPLTPMLINPSQPPKQPEIKSEPTTTFTEPNAPASASAPAPAEPQVKKEDGADTKTPLTTTSATEPERPPLLTACNPSSLPAGLAGKLHVHQSGKVTLEWGHGGHTNEATNLEVKWGAEVDFLQDVVLLASSSSPSSAAGGGGGGGDGGDQSVSGGFDGGKKAWALSQVRNKFVVVPDWGRIYE</sequence>
<dbReference type="Pfam" id="PF05132">
    <property type="entry name" value="RNA_pol_Rpc4"/>
    <property type="match status" value="1"/>
</dbReference>
<dbReference type="EMBL" id="KE721204">
    <property type="protein sequence ID" value="ERF71480.1"/>
    <property type="molecule type" value="Genomic_DNA"/>
</dbReference>
<evidence type="ECO:0000256" key="1">
    <source>
        <dbReference type="ARBA" id="ARBA00004123"/>
    </source>
</evidence>
<dbReference type="OMA" id="LQFPPMT"/>
<feature type="region of interest" description="Disordered" evidence="5">
    <location>
        <begin position="198"/>
        <end position="422"/>
    </location>
</feature>
<dbReference type="GeneID" id="19235530"/>
<feature type="compositionally biased region" description="Gly residues" evidence="5">
    <location>
        <begin position="490"/>
        <end position="500"/>
    </location>
</feature>
<feature type="compositionally biased region" description="Low complexity" evidence="5">
    <location>
        <begin position="380"/>
        <end position="395"/>
    </location>
</feature>
<evidence type="ECO:0000313" key="7">
    <source>
        <dbReference type="Proteomes" id="UP000019373"/>
    </source>
</evidence>
<feature type="compositionally biased region" description="Polar residues" evidence="5">
    <location>
        <begin position="57"/>
        <end position="74"/>
    </location>
</feature>
<dbReference type="Proteomes" id="UP000019373">
    <property type="component" value="Unassembled WGS sequence"/>
</dbReference>
<evidence type="ECO:0000256" key="2">
    <source>
        <dbReference type="ARBA" id="ARBA00022478"/>
    </source>
</evidence>
<dbReference type="eggNOG" id="KOG3122">
    <property type="taxonomic scope" value="Eukaryota"/>
</dbReference>
<protein>
    <submittedName>
        <fullName evidence="6">Uncharacterized protein</fullName>
    </submittedName>
</protein>
<feature type="compositionally biased region" description="Basic and acidic residues" evidence="5">
    <location>
        <begin position="233"/>
        <end position="247"/>
    </location>
</feature>
<dbReference type="GO" id="GO:0005666">
    <property type="term" value="C:RNA polymerase III complex"/>
    <property type="evidence" value="ECO:0007669"/>
    <property type="project" value="InterPro"/>
</dbReference>
<dbReference type="AlphaFoldDB" id="U1HME3"/>
<name>U1HME3_ENDPU</name>
<reference evidence="7" key="1">
    <citation type="journal article" date="2014" name="BMC Genomics">
        <title>Genome characteristics reveal the impact of lichenization on lichen-forming fungus Endocarpon pusillum Hedwig (Verrucariales, Ascomycota).</title>
        <authorList>
            <person name="Wang Y.-Y."/>
            <person name="Liu B."/>
            <person name="Zhang X.-Y."/>
            <person name="Zhou Q.-M."/>
            <person name="Zhang T."/>
            <person name="Li H."/>
            <person name="Yu Y.-F."/>
            <person name="Zhang X.-L."/>
            <person name="Hao X.-Y."/>
            <person name="Wang M."/>
            <person name="Wang L."/>
            <person name="Wei J.-C."/>
        </authorList>
    </citation>
    <scope>NUCLEOTIDE SEQUENCE [LARGE SCALE GENOMIC DNA]</scope>
    <source>
        <strain evidence="7">Z07020 / HMAS-L-300199</strain>
    </source>
</reference>
<dbReference type="GO" id="GO:0003677">
    <property type="term" value="F:DNA binding"/>
    <property type="evidence" value="ECO:0007669"/>
    <property type="project" value="InterPro"/>
</dbReference>
<feature type="region of interest" description="Disordered" evidence="5">
    <location>
        <begin position="41"/>
        <end position="182"/>
    </location>
</feature>
<keyword evidence="3" id="KW-0804">Transcription</keyword>
<gene>
    <name evidence="6" type="ORF">EPUS_00469</name>
</gene>
<dbReference type="PANTHER" id="PTHR13408:SF0">
    <property type="entry name" value="DNA-DIRECTED RNA POLYMERASE III SUBUNIT RPC4"/>
    <property type="match status" value="1"/>
</dbReference>
<feature type="compositionally biased region" description="Basic and acidic residues" evidence="5">
    <location>
        <begin position="291"/>
        <end position="334"/>
    </location>
</feature>
<feature type="compositionally biased region" description="Basic and acidic residues" evidence="5">
    <location>
        <begin position="160"/>
        <end position="172"/>
    </location>
</feature>
<dbReference type="PANTHER" id="PTHR13408">
    <property type="entry name" value="DNA-DIRECTED RNA POLYMERASE III"/>
    <property type="match status" value="1"/>
</dbReference>
<feature type="compositionally biased region" description="Polar residues" evidence="5">
    <location>
        <begin position="1"/>
        <end position="10"/>
    </location>
</feature>
<evidence type="ECO:0000313" key="6">
    <source>
        <dbReference type="EMBL" id="ERF71480.1"/>
    </source>
</evidence>
<dbReference type="HOGENOM" id="CLU_467695_0_0_1"/>
<keyword evidence="2" id="KW-0240">DNA-directed RNA polymerase</keyword>
<keyword evidence="4" id="KW-0539">Nucleus</keyword>
<dbReference type="GO" id="GO:0042797">
    <property type="term" value="P:tRNA transcription by RNA polymerase III"/>
    <property type="evidence" value="ECO:0007669"/>
    <property type="project" value="TreeGrafter"/>
</dbReference>
<proteinExistence type="predicted"/>
<evidence type="ECO:0000256" key="4">
    <source>
        <dbReference type="ARBA" id="ARBA00023242"/>
    </source>
</evidence>
<keyword evidence="7" id="KW-1185">Reference proteome</keyword>
<organism evidence="6 7">
    <name type="scientific">Endocarpon pusillum (strain Z07020 / HMAS-L-300199)</name>
    <name type="common">Lichen-forming fungus</name>
    <dbReference type="NCBI Taxonomy" id="1263415"/>
    <lineage>
        <taxon>Eukaryota</taxon>
        <taxon>Fungi</taxon>
        <taxon>Dikarya</taxon>
        <taxon>Ascomycota</taxon>
        <taxon>Pezizomycotina</taxon>
        <taxon>Eurotiomycetes</taxon>
        <taxon>Chaetothyriomycetidae</taxon>
        <taxon>Verrucariales</taxon>
        <taxon>Verrucariaceae</taxon>
        <taxon>Endocarpon</taxon>
    </lineage>
</organism>
<dbReference type="OrthoDB" id="5836119at2759"/>
<dbReference type="InterPro" id="IPR007811">
    <property type="entry name" value="RPC4"/>
</dbReference>
<feature type="region of interest" description="Disordered" evidence="5">
    <location>
        <begin position="1"/>
        <end position="28"/>
    </location>
</feature>
<accession>U1HME3</accession>
<evidence type="ECO:0000256" key="5">
    <source>
        <dbReference type="SAM" id="MobiDB-lite"/>
    </source>
</evidence>